<dbReference type="InterPro" id="IPR036291">
    <property type="entry name" value="NAD(P)-bd_dom_sf"/>
</dbReference>
<reference evidence="8" key="1">
    <citation type="submission" date="2017-07" db="EMBL/GenBank/DDBJ databases">
        <title>Novel pathways for hydrocarbon cycling and metabolic interdependencies in hydrothermal sediment communities.</title>
        <authorList>
            <person name="Dombrowski N."/>
            <person name="Seitz K."/>
            <person name="Teske A."/>
            <person name="Baker B."/>
        </authorList>
    </citation>
    <scope>NUCLEOTIDE SEQUENCE [LARGE SCALE GENOMIC DNA]</scope>
</reference>
<protein>
    <recommendedName>
        <fullName evidence="1">methenyltetrahydrofolate cyclohydrolase</fullName>
        <ecNumber evidence="1">3.5.4.9</ecNumber>
    </recommendedName>
</protein>
<evidence type="ECO:0000256" key="2">
    <source>
        <dbReference type="ARBA" id="ARBA00022563"/>
    </source>
</evidence>
<dbReference type="InterPro" id="IPR020631">
    <property type="entry name" value="THF_DH/CycHdrlase_NAD-bd_dom"/>
</dbReference>
<accession>A0A257LT00</accession>
<dbReference type="EMBL" id="NMUJ01000070">
    <property type="protein sequence ID" value="OYV02609.1"/>
    <property type="molecule type" value="Genomic_DNA"/>
</dbReference>
<dbReference type="AlphaFoldDB" id="A0A257LT00"/>
<evidence type="ECO:0000256" key="5">
    <source>
        <dbReference type="ARBA" id="ARBA00023268"/>
    </source>
</evidence>
<dbReference type="Gene3D" id="3.40.50.10860">
    <property type="entry name" value="Leucine Dehydrogenase, chain A, domain 1"/>
    <property type="match status" value="1"/>
</dbReference>
<dbReference type="PANTHER" id="PTHR48099:SF5">
    <property type="entry name" value="C-1-TETRAHYDROFOLATE SYNTHASE, CYTOPLASMIC"/>
    <property type="match status" value="1"/>
</dbReference>
<sequence>MHPYNLGLLMAGRPRVLPSTVGSVWEILQFIGVPLTGKRAVIIGRSLVVGKPLAMLLLQKGIDATVTVCHSKTEQLTEITHEADILIVAAGKPHLIGKKHVKRGTIVIDVGINVVAGKLVGDVKFDEVYQLASYITPVPGGVGKVTTHYLMYNLVKSYEHRR</sequence>
<dbReference type="SUPFAM" id="SSF51735">
    <property type="entry name" value="NAD(P)-binding Rossmann-fold domains"/>
    <property type="match status" value="1"/>
</dbReference>
<organism evidence="7 8">
    <name type="scientific">candidate division WOR-3 bacterium 4484_18</name>
    <dbReference type="NCBI Taxonomy" id="2020626"/>
    <lineage>
        <taxon>Bacteria</taxon>
        <taxon>Bacteria division WOR-3</taxon>
    </lineage>
</organism>
<dbReference type="PRINTS" id="PR00085">
    <property type="entry name" value="THFDHDRGNASE"/>
</dbReference>
<evidence type="ECO:0000259" key="6">
    <source>
        <dbReference type="Pfam" id="PF02882"/>
    </source>
</evidence>
<evidence type="ECO:0000313" key="7">
    <source>
        <dbReference type="EMBL" id="OYV02609.1"/>
    </source>
</evidence>
<keyword evidence="2" id="KW-0554">One-carbon metabolism</keyword>
<dbReference type="CDD" id="cd01080">
    <property type="entry name" value="NAD_bind_m-THF_DH_Cyclohyd"/>
    <property type="match status" value="1"/>
</dbReference>
<dbReference type="EC" id="3.5.4.9" evidence="1"/>
<dbReference type="Gene3D" id="3.40.50.720">
    <property type="entry name" value="NAD(P)-binding Rossmann-like Domain"/>
    <property type="match status" value="1"/>
</dbReference>
<comment type="caution">
    <text evidence="7">The sequence shown here is derived from an EMBL/GenBank/DDBJ whole genome shotgun (WGS) entry which is preliminary data.</text>
</comment>
<dbReference type="GO" id="GO:0004488">
    <property type="term" value="F:methylenetetrahydrofolate dehydrogenase (NADP+) activity"/>
    <property type="evidence" value="ECO:0007669"/>
    <property type="project" value="InterPro"/>
</dbReference>
<evidence type="ECO:0000256" key="3">
    <source>
        <dbReference type="ARBA" id="ARBA00022801"/>
    </source>
</evidence>
<dbReference type="Proteomes" id="UP000216312">
    <property type="component" value="Unassembled WGS sequence"/>
</dbReference>
<feature type="domain" description="Tetrahydrofolate dehydrogenase/cyclohydrolase NAD(P)-binding" evidence="6">
    <location>
        <begin position="18"/>
        <end position="161"/>
    </location>
</feature>
<dbReference type="GO" id="GO:0004477">
    <property type="term" value="F:methenyltetrahydrofolate cyclohydrolase activity"/>
    <property type="evidence" value="ECO:0007669"/>
    <property type="project" value="UniProtKB-EC"/>
</dbReference>
<dbReference type="GO" id="GO:0005829">
    <property type="term" value="C:cytosol"/>
    <property type="evidence" value="ECO:0007669"/>
    <property type="project" value="TreeGrafter"/>
</dbReference>
<proteinExistence type="predicted"/>
<evidence type="ECO:0000256" key="1">
    <source>
        <dbReference type="ARBA" id="ARBA00012776"/>
    </source>
</evidence>
<evidence type="ECO:0000256" key="4">
    <source>
        <dbReference type="ARBA" id="ARBA00023002"/>
    </source>
</evidence>
<dbReference type="InterPro" id="IPR000672">
    <property type="entry name" value="THF_DH/CycHdrlase"/>
</dbReference>
<keyword evidence="5" id="KW-0511">Multifunctional enzyme</keyword>
<name>A0A257LT00_UNCW3</name>
<evidence type="ECO:0000313" key="8">
    <source>
        <dbReference type="Proteomes" id="UP000216312"/>
    </source>
</evidence>
<keyword evidence="4" id="KW-0560">Oxidoreductase</keyword>
<keyword evidence="3" id="KW-0378">Hydrolase</keyword>
<gene>
    <name evidence="7" type="ORF">CGW93_04660</name>
</gene>
<dbReference type="GO" id="GO:0035999">
    <property type="term" value="P:tetrahydrofolate interconversion"/>
    <property type="evidence" value="ECO:0007669"/>
    <property type="project" value="TreeGrafter"/>
</dbReference>
<dbReference type="FunFam" id="3.40.50.720:FF:000189">
    <property type="entry name" value="Bifunctional protein FolD"/>
    <property type="match status" value="1"/>
</dbReference>
<dbReference type="PANTHER" id="PTHR48099">
    <property type="entry name" value="C-1-TETRAHYDROFOLATE SYNTHASE, CYTOPLASMIC-RELATED"/>
    <property type="match status" value="1"/>
</dbReference>
<dbReference type="Pfam" id="PF02882">
    <property type="entry name" value="THF_DHG_CYH_C"/>
    <property type="match status" value="1"/>
</dbReference>